<dbReference type="Proteomes" id="UP000244336">
    <property type="component" value="Chromosome 5"/>
</dbReference>
<evidence type="ECO:0000313" key="2">
    <source>
        <dbReference type="Proteomes" id="UP000244336"/>
    </source>
</evidence>
<dbReference type="AlphaFoldDB" id="A0A2T7DGY9"/>
<sequence length="68" mass="8012">MYPARYYLTIIVCIYRLNHTSIDKLIKIALCNILWIYPTISTYKSFSNPLPSQIILVNCVVFWINTKI</sequence>
<gene>
    <name evidence="1" type="ORF">GQ55_5G163800</name>
</gene>
<organism evidence="1 2">
    <name type="scientific">Panicum hallii var. hallii</name>
    <dbReference type="NCBI Taxonomy" id="1504633"/>
    <lineage>
        <taxon>Eukaryota</taxon>
        <taxon>Viridiplantae</taxon>
        <taxon>Streptophyta</taxon>
        <taxon>Embryophyta</taxon>
        <taxon>Tracheophyta</taxon>
        <taxon>Spermatophyta</taxon>
        <taxon>Magnoliopsida</taxon>
        <taxon>Liliopsida</taxon>
        <taxon>Poales</taxon>
        <taxon>Poaceae</taxon>
        <taxon>PACMAD clade</taxon>
        <taxon>Panicoideae</taxon>
        <taxon>Panicodae</taxon>
        <taxon>Paniceae</taxon>
        <taxon>Panicinae</taxon>
        <taxon>Panicum</taxon>
        <taxon>Panicum sect. Panicum</taxon>
    </lineage>
</organism>
<protein>
    <submittedName>
        <fullName evidence="1">Uncharacterized protein</fullName>
    </submittedName>
</protein>
<dbReference type="Gramene" id="PUZ54843">
    <property type="protein sequence ID" value="PUZ54843"/>
    <property type="gene ID" value="GQ55_5G163800"/>
</dbReference>
<proteinExistence type="predicted"/>
<dbReference type="EMBL" id="CM009753">
    <property type="protein sequence ID" value="PUZ54843.1"/>
    <property type="molecule type" value="Genomic_DNA"/>
</dbReference>
<keyword evidence="2" id="KW-1185">Reference proteome</keyword>
<name>A0A2T7DGY9_9POAL</name>
<reference evidence="1 2" key="1">
    <citation type="submission" date="2018-04" db="EMBL/GenBank/DDBJ databases">
        <title>WGS assembly of Panicum hallii var. hallii HAL2.</title>
        <authorList>
            <person name="Lovell J."/>
            <person name="Jenkins J."/>
            <person name="Lowry D."/>
            <person name="Mamidi S."/>
            <person name="Sreedasyam A."/>
            <person name="Weng X."/>
            <person name="Barry K."/>
            <person name="Bonette J."/>
            <person name="Campitelli B."/>
            <person name="Daum C."/>
            <person name="Gordon S."/>
            <person name="Gould B."/>
            <person name="Lipzen A."/>
            <person name="MacQueen A."/>
            <person name="Palacio-Mejia J."/>
            <person name="Plott C."/>
            <person name="Shakirov E."/>
            <person name="Shu S."/>
            <person name="Yoshinaga Y."/>
            <person name="Zane M."/>
            <person name="Rokhsar D."/>
            <person name="Grimwood J."/>
            <person name="Schmutz J."/>
            <person name="Juenger T."/>
        </authorList>
    </citation>
    <scope>NUCLEOTIDE SEQUENCE [LARGE SCALE GENOMIC DNA]</scope>
    <source>
        <strain evidence="2">cv. HAL2</strain>
    </source>
</reference>
<accession>A0A2T7DGY9</accession>
<evidence type="ECO:0000313" key="1">
    <source>
        <dbReference type="EMBL" id="PUZ54843.1"/>
    </source>
</evidence>
<dbReference type="OrthoDB" id="10573410at2759"/>